<evidence type="ECO:0000313" key="4">
    <source>
        <dbReference type="Proteomes" id="UP001239909"/>
    </source>
</evidence>
<dbReference type="InterPro" id="IPR018667">
    <property type="entry name" value="DUF2126"/>
</dbReference>
<dbReference type="PANTHER" id="PTHR33490:SF1">
    <property type="entry name" value="SLL1233 PROTEIN"/>
    <property type="match status" value="1"/>
</dbReference>
<evidence type="ECO:0000256" key="1">
    <source>
        <dbReference type="SAM" id="MobiDB-lite"/>
    </source>
</evidence>
<organism evidence="3 4">
    <name type="scientific">Paralimibaculum aggregatum</name>
    <dbReference type="NCBI Taxonomy" id="3036245"/>
    <lineage>
        <taxon>Bacteria</taxon>
        <taxon>Pseudomonadati</taxon>
        <taxon>Pseudomonadota</taxon>
        <taxon>Alphaproteobacteria</taxon>
        <taxon>Rhodobacterales</taxon>
        <taxon>Paracoccaceae</taxon>
        <taxon>Paralimibaculum</taxon>
    </lineage>
</organism>
<dbReference type="InterPro" id="IPR013589">
    <property type="entry name" value="Bac_transglu_N"/>
</dbReference>
<dbReference type="SMART" id="SM00460">
    <property type="entry name" value="TGc"/>
    <property type="match status" value="1"/>
</dbReference>
<name>A0ABQ6LU01_9RHOB</name>
<dbReference type="Pfam" id="PF09899">
    <property type="entry name" value="DUF2126"/>
    <property type="match status" value="1"/>
</dbReference>
<sequence length="1137" mass="125980">MSITVALTHRTSYTYDRPVRLSPHVIRLRPAPHSRSPVLSYVQKVSPKDHFVNWQQDPFANWNARVVFPEKVDHFEVTIDLIARMDAINPFDFFLEEDCLELPWRYDPLLAKDLGPYLVKPEIGPRLAAFLKDAPKPEGETIPWVVSLNTYVQQAVAYIVRMEPGVQTAEETLERGKGSCRDSGWLLVQMFRAMGFAARFVSGYLIQLRPDMSAPGEPEPDYDDFTDLHAWAEVYLPGAGWVGLDATSGLFAGEGHIPLAATPEPRSAAPITGALEPCEVSFDFGMSVTRLKEPARVTKPMTDVQWAQVLETGDRIDARMQAADMRLTMGGEPTFVSAVDRDAGEWTVDAVGPTKRAHAEKLIRGFQRRFAPDGLLHFGQGKWYPGEQLPRWAFALYWRGDGEPLWLDPELIAPEHGPGTVSSEAAGRFAGALSEALGIDAAYVNPAYEDIAAFVVREQQLPDNIDPLDAKLDEPEERARLARVFGRGLGEPSAFVLPIQLAQSPDRRVPRQRRFRWASDRWATRRGKLFLIPGDSPAGFRLPLQSLTWLPEEARPEIFERDPMSPDEPLPPHPWADPEAPEPGAPGATVHGAQALAGAQGFRQGVRPSFQRRGAPEVVFEDVAPGQAAMAPAVRTALTVEPRGGTLCIFLPPVPSAEAYVDLVAAVEETAAELGQPVHVEGYPPPSDHRLNVIKVTPDPGVIEVNIHPARNWREQVAITETVYEEARQAGLDASSFQIDGRPTGSGGGNHIVVGGASPADSPFLRRPDLLGSLIAYWQRHPSLSYLFSGLFIGPTSQAPRIDEARMETLEEMAVALAQLPPRWQQSPPWLVDRLFRDLLVDVTGNTHRAEICIDKMFSPDGPTGRLGLVEFRAFEMPPHARMSCAQTLVLRALLAWFWETPYTAPLIEWGPRLHDRYMLPHFVWEDFRAVLADLTRAHGTSFDPEWFRAQYDFRFAHMGTIEIEGVSLELRMGLEPWNVLGEDGTASGTARYVDSSVERIQVGLSGPLPEGLALAVNGFEVPLSETPDGGRVAGVRFRAWQPPRCLHPTIPAQGPLVFDVVERDTGRSRGGCTYHVVHPGGRARDDRPINALEAEGRRLARFDRMGHSPGRVDLRRIAQPPGRVTLDLRRAWLGQG</sequence>
<dbReference type="Proteomes" id="UP001239909">
    <property type="component" value="Unassembled WGS sequence"/>
</dbReference>
<dbReference type="InterPro" id="IPR002931">
    <property type="entry name" value="Transglutaminase-like"/>
</dbReference>
<reference evidence="3 4" key="1">
    <citation type="submission" date="2023-04" db="EMBL/GenBank/DDBJ databases">
        <title>Marinoamorphus aggregata gen. nov., sp. Nov., isolate from tissue of brittle star Ophioplocus japonicus.</title>
        <authorList>
            <person name="Kawano K."/>
            <person name="Sawayama S."/>
            <person name="Nakagawa S."/>
        </authorList>
    </citation>
    <scope>NUCLEOTIDE SEQUENCE [LARGE SCALE GENOMIC DNA]</scope>
    <source>
        <strain evidence="3 4">NKW23</strain>
    </source>
</reference>
<dbReference type="Pfam" id="PF08379">
    <property type="entry name" value="Bact_transglu_N"/>
    <property type="match status" value="1"/>
</dbReference>
<comment type="caution">
    <text evidence="3">The sequence shown here is derived from an EMBL/GenBank/DDBJ whole genome shotgun (WGS) entry which is preliminary data.</text>
</comment>
<dbReference type="Gene3D" id="3.10.620.30">
    <property type="match status" value="1"/>
</dbReference>
<accession>A0ABQ6LU01</accession>
<feature type="compositionally biased region" description="Pro residues" evidence="1">
    <location>
        <begin position="566"/>
        <end position="575"/>
    </location>
</feature>
<dbReference type="PANTHER" id="PTHR33490">
    <property type="entry name" value="BLR5614 PROTEIN-RELATED"/>
    <property type="match status" value="1"/>
</dbReference>
<gene>
    <name evidence="3" type="ORF">LNKW23_48010</name>
</gene>
<dbReference type="InterPro" id="IPR038765">
    <property type="entry name" value="Papain-like_cys_pep_sf"/>
</dbReference>
<dbReference type="RefSeq" id="WP_285674976.1">
    <property type="nucleotide sequence ID" value="NZ_BSYI01000078.1"/>
</dbReference>
<protein>
    <submittedName>
        <fullName evidence="3">Transglutaminase family protein</fullName>
    </submittedName>
</protein>
<evidence type="ECO:0000259" key="2">
    <source>
        <dbReference type="SMART" id="SM00460"/>
    </source>
</evidence>
<dbReference type="Pfam" id="PF01841">
    <property type="entry name" value="Transglut_core"/>
    <property type="match status" value="1"/>
</dbReference>
<feature type="region of interest" description="Disordered" evidence="1">
    <location>
        <begin position="561"/>
        <end position="590"/>
    </location>
</feature>
<keyword evidence="4" id="KW-1185">Reference proteome</keyword>
<dbReference type="EMBL" id="BSYI01000078">
    <property type="protein sequence ID" value="GMG85578.1"/>
    <property type="molecule type" value="Genomic_DNA"/>
</dbReference>
<proteinExistence type="predicted"/>
<feature type="domain" description="Transglutaminase-like" evidence="2">
    <location>
        <begin position="172"/>
        <end position="248"/>
    </location>
</feature>
<dbReference type="SUPFAM" id="SSF54001">
    <property type="entry name" value="Cysteine proteinases"/>
    <property type="match status" value="1"/>
</dbReference>
<evidence type="ECO:0000313" key="3">
    <source>
        <dbReference type="EMBL" id="GMG85578.1"/>
    </source>
</evidence>